<dbReference type="AlphaFoldDB" id="A0A7R9K6L3"/>
<proteinExistence type="predicted"/>
<accession>A0A7R9K6L3</accession>
<name>A0A7R9K6L3_TIMGE</name>
<gene>
    <name evidence="1" type="ORF">TGEB3V08_LOCUS9937</name>
</gene>
<reference evidence="1" key="1">
    <citation type="submission" date="2020-11" db="EMBL/GenBank/DDBJ databases">
        <authorList>
            <person name="Tran Van P."/>
        </authorList>
    </citation>
    <scope>NUCLEOTIDE SEQUENCE</scope>
</reference>
<dbReference type="EMBL" id="OE845061">
    <property type="protein sequence ID" value="CAD7606642.1"/>
    <property type="molecule type" value="Genomic_DNA"/>
</dbReference>
<evidence type="ECO:0000313" key="1">
    <source>
        <dbReference type="EMBL" id="CAD7606642.1"/>
    </source>
</evidence>
<sequence>MLDKTVSVLWMWSFSARFKYQLYKMEYARGLLSKYGWTEGSNVIHIYIY</sequence>
<organism evidence="1">
    <name type="scientific">Timema genevievae</name>
    <name type="common">Walking stick</name>
    <dbReference type="NCBI Taxonomy" id="629358"/>
    <lineage>
        <taxon>Eukaryota</taxon>
        <taxon>Metazoa</taxon>
        <taxon>Ecdysozoa</taxon>
        <taxon>Arthropoda</taxon>
        <taxon>Hexapoda</taxon>
        <taxon>Insecta</taxon>
        <taxon>Pterygota</taxon>
        <taxon>Neoptera</taxon>
        <taxon>Polyneoptera</taxon>
        <taxon>Phasmatodea</taxon>
        <taxon>Timematodea</taxon>
        <taxon>Timematoidea</taxon>
        <taxon>Timematidae</taxon>
        <taxon>Timema</taxon>
    </lineage>
</organism>
<protein>
    <submittedName>
        <fullName evidence="1">Uncharacterized protein</fullName>
    </submittedName>
</protein>